<dbReference type="RefSeq" id="XP_065673213.1">
    <property type="nucleotide sequence ID" value="XM_065817141.1"/>
</dbReference>
<dbReference type="PANTHER" id="PTHR45713:SF6">
    <property type="entry name" value="F5_8 TYPE C DOMAIN-CONTAINING PROTEIN"/>
    <property type="match status" value="1"/>
</dbReference>
<dbReference type="SMART" id="SM00607">
    <property type="entry name" value="FTP"/>
    <property type="match status" value="1"/>
</dbReference>
<dbReference type="SUPFAM" id="SSF49785">
    <property type="entry name" value="Galactose-binding domain-like"/>
    <property type="match status" value="1"/>
</dbReference>
<gene>
    <name evidence="11" type="primary">LOC124819178</name>
</gene>
<evidence type="ECO:0000256" key="6">
    <source>
        <dbReference type="ARBA" id="ARBA00022837"/>
    </source>
</evidence>
<dbReference type="Proteomes" id="UP001652625">
    <property type="component" value="Chromosome 14"/>
</dbReference>
<name>A0ABM4DFL4_HYDVU</name>
<keyword evidence="6" id="KW-0106">Calcium</keyword>
<dbReference type="InterPro" id="IPR003609">
    <property type="entry name" value="Pan_app"/>
</dbReference>
<dbReference type="Gene3D" id="2.60.120.260">
    <property type="entry name" value="Galactose-binding domain-like"/>
    <property type="match status" value="1"/>
</dbReference>
<keyword evidence="4" id="KW-0479">Metal-binding</keyword>
<evidence type="ECO:0000256" key="5">
    <source>
        <dbReference type="ARBA" id="ARBA00022734"/>
    </source>
</evidence>
<reference evidence="11" key="1">
    <citation type="submission" date="2025-08" db="UniProtKB">
        <authorList>
            <consortium name="RefSeq"/>
        </authorList>
    </citation>
    <scope>IDENTIFICATION</scope>
</reference>
<evidence type="ECO:0000256" key="1">
    <source>
        <dbReference type="ARBA" id="ARBA00002219"/>
    </source>
</evidence>
<keyword evidence="7" id="KW-1015">Disulfide bond</keyword>
<dbReference type="InterPro" id="IPR051941">
    <property type="entry name" value="BG_Antigen-Binding_Lectin"/>
</dbReference>
<evidence type="ECO:0000256" key="4">
    <source>
        <dbReference type="ARBA" id="ARBA00022723"/>
    </source>
</evidence>
<evidence type="ECO:0000256" key="8">
    <source>
        <dbReference type="SAM" id="SignalP"/>
    </source>
</evidence>
<accession>A0ABM4DFL4</accession>
<dbReference type="InterPro" id="IPR008979">
    <property type="entry name" value="Galactose-bd-like_sf"/>
</dbReference>
<evidence type="ECO:0000313" key="10">
    <source>
        <dbReference type="Proteomes" id="UP001652625"/>
    </source>
</evidence>
<feature type="signal peptide" evidence="8">
    <location>
        <begin position="1"/>
        <end position="16"/>
    </location>
</feature>
<dbReference type="PROSITE" id="PS50948">
    <property type="entry name" value="PAN"/>
    <property type="match status" value="1"/>
</dbReference>
<proteinExistence type="inferred from homology"/>
<keyword evidence="5" id="KW-0430">Lectin</keyword>
<dbReference type="InterPro" id="IPR006585">
    <property type="entry name" value="FTP1"/>
</dbReference>
<dbReference type="Gene3D" id="3.50.4.10">
    <property type="entry name" value="Hepatocyte Growth Factor"/>
    <property type="match status" value="1"/>
</dbReference>
<sequence length="264" mass="29695">MILNLCLIWQFLSVTSFIIRLPCNLHAKFNKIKNAYMNGNVIKSLNNVNSSDCAVACVSNFKCTLVNWKEDEMICELLSETNPQQISKDLWMVLQPENTNNKTIGQICEQVNPCDSTQICRDVCDSTNKHTFSCVSSMDVSRDATPVLSSTYWGYLFAKYAIDGNVNTFAGTDAEDQSWFKLDLHYVYQITQIVIYNRVKCCPERMDGNLLIVSVTDSFLGGTEIATLTSDLVQTFTDLFIGRYVFLVKIPGGNLQLAEINVLV</sequence>
<protein>
    <submittedName>
        <fullName evidence="11">Uncharacterized protein LOC124819178 isoform X2</fullName>
    </submittedName>
</protein>
<feature type="domain" description="Apple" evidence="9">
    <location>
        <begin position="23"/>
        <end position="108"/>
    </location>
</feature>
<keyword evidence="8" id="KW-0732">Signal</keyword>
<evidence type="ECO:0000256" key="3">
    <source>
        <dbReference type="ARBA" id="ARBA00011233"/>
    </source>
</evidence>
<dbReference type="GeneID" id="124819178"/>
<dbReference type="Pfam" id="PF22633">
    <property type="entry name" value="F5_F8_type_C_2"/>
    <property type="match status" value="1"/>
</dbReference>
<comment type="similarity">
    <text evidence="2">Belongs to the fucolectin family.</text>
</comment>
<feature type="chain" id="PRO_5045395146" evidence="8">
    <location>
        <begin position="17"/>
        <end position="264"/>
    </location>
</feature>
<comment type="function">
    <text evidence="1">Acts as a defensive agent. Recognizes blood group fucosylated oligosaccharides including A, B, H and Lewis B-type antigens. Does not recognize Lewis A antigen and has low affinity for monovalent haptens.</text>
</comment>
<comment type="subunit">
    <text evidence="3">Homotrimer.</text>
</comment>
<evidence type="ECO:0000256" key="2">
    <source>
        <dbReference type="ARBA" id="ARBA00010147"/>
    </source>
</evidence>
<evidence type="ECO:0000256" key="7">
    <source>
        <dbReference type="ARBA" id="ARBA00023157"/>
    </source>
</evidence>
<dbReference type="PANTHER" id="PTHR45713">
    <property type="entry name" value="FTP DOMAIN-CONTAINING PROTEIN"/>
    <property type="match status" value="1"/>
</dbReference>
<evidence type="ECO:0000259" key="9">
    <source>
        <dbReference type="PROSITE" id="PS50948"/>
    </source>
</evidence>
<keyword evidence="10" id="KW-1185">Reference proteome</keyword>
<dbReference type="Pfam" id="PF00024">
    <property type="entry name" value="PAN_1"/>
    <property type="match status" value="1"/>
</dbReference>
<evidence type="ECO:0000313" key="11">
    <source>
        <dbReference type="RefSeq" id="XP_065673213.1"/>
    </source>
</evidence>
<organism evidence="10 11">
    <name type="scientific">Hydra vulgaris</name>
    <name type="common">Hydra</name>
    <name type="synonym">Hydra attenuata</name>
    <dbReference type="NCBI Taxonomy" id="6087"/>
    <lineage>
        <taxon>Eukaryota</taxon>
        <taxon>Metazoa</taxon>
        <taxon>Cnidaria</taxon>
        <taxon>Hydrozoa</taxon>
        <taxon>Hydroidolina</taxon>
        <taxon>Anthoathecata</taxon>
        <taxon>Aplanulata</taxon>
        <taxon>Hydridae</taxon>
        <taxon>Hydra</taxon>
    </lineage>
</organism>